<evidence type="ECO:0000313" key="2">
    <source>
        <dbReference type="Proteomes" id="UP000247099"/>
    </source>
</evidence>
<keyword evidence="2" id="KW-1185">Reference proteome</keyword>
<organism evidence="1 2">
    <name type="scientific">Coraliomargarita sinensis</name>
    <dbReference type="NCBI Taxonomy" id="2174842"/>
    <lineage>
        <taxon>Bacteria</taxon>
        <taxon>Pseudomonadati</taxon>
        <taxon>Verrucomicrobiota</taxon>
        <taxon>Opitutia</taxon>
        <taxon>Puniceicoccales</taxon>
        <taxon>Coraliomargaritaceae</taxon>
        <taxon>Coraliomargarita</taxon>
    </lineage>
</organism>
<dbReference type="OrthoDB" id="195311at2"/>
<sequence>MANSTKDSGNKVSLEELLRFKKAEQPDQEFWKEFDSELHQRMMQTLVKKDPWPVQLLRGISGKFAQTTAIGAAAAILALMAIRPAFVASGEQGEATMATASIEQSVAPEASEDDLNTELMAEADYKIEVLSAASAHDSDVVTQDFGLDRIEVASYESDAYSADMSLSGFTSTGVASLVY</sequence>
<reference evidence="1 2" key="1">
    <citation type="submission" date="2018-05" db="EMBL/GenBank/DDBJ databases">
        <title>Coraliomargarita sinensis sp. nov., isolated from a marine solar saltern.</title>
        <authorList>
            <person name="Zhou L.Y."/>
        </authorList>
    </citation>
    <scope>NUCLEOTIDE SEQUENCE [LARGE SCALE GENOMIC DNA]</scope>
    <source>
        <strain evidence="1 2">WN38</strain>
    </source>
</reference>
<protein>
    <submittedName>
        <fullName evidence="1">Uncharacterized protein</fullName>
    </submittedName>
</protein>
<dbReference type="RefSeq" id="WP_110129650.1">
    <property type="nucleotide sequence ID" value="NZ_QHJQ01000001.1"/>
</dbReference>
<gene>
    <name evidence="1" type="ORF">DDZ13_01475</name>
</gene>
<dbReference type="AlphaFoldDB" id="A0A317ZQ78"/>
<evidence type="ECO:0000313" key="1">
    <source>
        <dbReference type="EMBL" id="PXA05571.1"/>
    </source>
</evidence>
<accession>A0A317ZQ78</accession>
<proteinExistence type="predicted"/>
<name>A0A317ZQ78_9BACT</name>
<dbReference type="EMBL" id="QHJQ01000001">
    <property type="protein sequence ID" value="PXA05571.1"/>
    <property type="molecule type" value="Genomic_DNA"/>
</dbReference>
<dbReference type="Proteomes" id="UP000247099">
    <property type="component" value="Unassembled WGS sequence"/>
</dbReference>
<dbReference type="InParanoid" id="A0A317ZQ78"/>
<comment type="caution">
    <text evidence="1">The sequence shown here is derived from an EMBL/GenBank/DDBJ whole genome shotgun (WGS) entry which is preliminary data.</text>
</comment>